<dbReference type="CDD" id="cd01136">
    <property type="entry name" value="ATPase_flagellum-secretory_path_III"/>
    <property type="match status" value="1"/>
</dbReference>
<dbReference type="SMART" id="SM00382">
    <property type="entry name" value="AAA"/>
    <property type="match status" value="1"/>
</dbReference>
<evidence type="ECO:0000256" key="16">
    <source>
        <dbReference type="ARBA" id="ARBA00034006"/>
    </source>
</evidence>
<protein>
    <recommendedName>
        <fullName evidence="4">Flagellum-specific ATP synthase</fullName>
        <ecNumber evidence="3">7.1.2.2</ecNumber>
    </recommendedName>
</protein>
<dbReference type="Gene3D" id="3.40.50.12240">
    <property type="match status" value="1"/>
</dbReference>
<dbReference type="CDD" id="cd18117">
    <property type="entry name" value="ATP-synt_flagellum-secretory_path_III_N"/>
    <property type="match status" value="1"/>
</dbReference>
<evidence type="ECO:0000256" key="11">
    <source>
        <dbReference type="ARBA" id="ARBA00022927"/>
    </source>
</evidence>
<dbReference type="InterPro" id="IPR005714">
    <property type="entry name" value="ATPase_T3SS_FliI/YscN"/>
</dbReference>
<gene>
    <name evidence="19" type="ORF">M976_01919</name>
</gene>
<evidence type="ECO:0000256" key="17">
    <source>
        <dbReference type="ARBA" id="ARBA00037170"/>
    </source>
</evidence>
<evidence type="ECO:0000256" key="8">
    <source>
        <dbReference type="ARBA" id="ARBA00022781"/>
    </source>
</evidence>
<dbReference type="EC" id="7.1.2.2" evidence="3"/>
<dbReference type="EMBL" id="LXEQ01000033">
    <property type="protein sequence ID" value="OAT28080.1"/>
    <property type="molecule type" value="Genomic_DNA"/>
</dbReference>
<evidence type="ECO:0000313" key="19">
    <source>
        <dbReference type="EMBL" id="OAT28080.1"/>
    </source>
</evidence>
<evidence type="ECO:0000256" key="15">
    <source>
        <dbReference type="ARBA" id="ARBA00023310"/>
    </source>
</evidence>
<keyword evidence="20" id="KW-1185">Reference proteome</keyword>
<reference evidence="19 20" key="1">
    <citation type="submission" date="2016-04" db="EMBL/GenBank/DDBJ databases">
        <title>ATOL: Assembling a taxonomically balanced genome-scale reconstruction of the evolutionary history of the Enterobacteriaceae.</title>
        <authorList>
            <person name="Plunkett G.III."/>
            <person name="Neeno-Eckwall E.C."/>
            <person name="Glasner J.D."/>
            <person name="Perna N.T."/>
        </authorList>
    </citation>
    <scope>NUCLEOTIDE SEQUENCE [LARGE SCALE GENOMIC DNA]</scope>
    <source>
        <strain evidence="19 20">ATCC 51602</strain>
    </source>
</reference>
<keyword evidence="8" id="KW-0375">Hydrogen ion transport</keyword>
<evidence type="ECO:0000256" key="9">
    <source>
        <dbReference type="ARBA" id="ARBA00022795"/>
    </source>
</evidence>
<comment type="similarity">
    <text evidence="2">Belongs to the ATPase alpha/beta chains family.</text>
</comment>
<evidence type="ECO:0000256" key="2">
    <source>
        <dbReference type="ARBA" id="ARBA00008936"/>
    </source>
</evidence>
<name>A0ABX2W8T5_9ENTR</name>
<keyword evidence="10" id="KW-0067">ATP-binding</keyword>
<evidence type="ECO:0000256" key="7">
    <source>
        <dbReference type="ARBA" id="ARBA00022741"/>
    </source>
</evidence>
<evidence type="ECO:0000256" key="14">
    <source>
        <dbReference type="ARBA" id="ARBA00023225"/>
    </source>
</evidence>
<evidence type="ECO:0000256" key="4">
    <source>
        <dbReference type="ARBA" id="ARBA00020580"/>
    </source>
</evidence>
<dbReference type="InterPro" id="IPR000194">
    <property type="entry name" value="ATPase_F1/V1/A1_a/bsu_nucl-bd"/>
</dbReference>
<dbReference type="PANTHER" id="PTHR15184">
    <property type="entry name" value="ATP SYNTHASE"/>
    <property type="match status" value="1"/>
</dbReference>
<keyword evidence="13" id="KW-0406">Ion transport</keyword>
<keyword evidence="9" id="KW-1005">Bacterial flagellum biogenesis</keyword>
<keyword evidence="19" id="KW-0378">Hydrolase</keyword>
<keyword evidence="6" id="KW-0963">Cytoplasm</keyword>
<evidence type="ECO:0000256" key="13">
    <source>
        <dbReference type="ARBA" id="ARBA00023065"/>
    </source>
</evidence>
<accession>A0ABX2W8T5</accession>
<evidence type="ECO:0000256" key="5">
    <source>
        <dbReference type="ARBA" id="ARBA00022448"/>
    </source>
</evidence>
<dbReference type="SUPFAM" id="SSF52540">
    <property type="entry name" value="P-loop containing nucleoside triphosphate hydrolases"/>
    <property type="match status" value="1"/>
</dbReference>
<keyword evidence="15" id="KW-0066">ATP synthesis</keyword>
<keyword evidence="12" id="KW-1278">Translocase</keyword>
<feature type="domain" description="AAA+ ATPase" evidence="18">
    <location>
        <begin position="166"/>
        <end position="350"/>
    </location>
</feature>
<sequence length="450" mass="49109">MTSGVDPMRSLNSLLNRLELDEYRVPPAQIYGKLVRVTGLLLEVTGCPLSIGQRALVEVGKESWLETEVVGFNQDRTFLMPLEQVTGLFPGARVSPQEGDSELVVGPALLGRILDGLGRPLDGLGPLEGERISLHQPPLNPLERQPIKTPLDVGVKAINGILPLGRGQRIGLFAGSGVGKSVLLSMMTRFTDADVVVVGLIGERGREVAEFLQHTLGEEGRRKAVVVVAPADVSPLLRLRASQVCHRIAESFRDRGKHVLLLMDSLTRYAIAQREIALSLGEPPATKGYPPSVFTQLPQLVERAGNGYNSEGSLSAIYTVLVEGDDHNDPIADAARAILDGHIVLRRDIAEQGIYPAIDVSASASRVIPLICSAAQIRQIQQFRRYYSLYQQVRELIPLGGYQAGHDEEMDKAVTLFPQMLEYLQQSSRQGANLQQTQALLQELMEAGNK</sequence>
<dbReference type="Pfam" id="PF00006">
    <property type="entry name" value="ATP-synt_ab"/>
    <property type="match status" value="1"/>
</dbReference>
<dbReference type="Proteomes" id="UP000078407">
    <property type="component" value="Unassembled WGS sequence"/>
</dbReference>
<comment type="function">
    <text evidence="17">Probable catalytic subunit of a protein translocase for flagellum-specific export, or a proton translocase involved in local circuits at the flagellum. May be involved in a specialized protein export pathway that proceeds without signal peptide cleavage.</text>
</comment>
<keyword evidence="5" id="KW-0813">Transport</keyword>
<organism evidence="19 20">
    <name type="scientific">Buttiauxella ferragutiae ATCC 51602</name>
    <dbReference type="NCBI Taxonomy" id="1354252"/>
    <lineage>
        <taxon>Bacteria</taxon>
        <taxon>Pseudomonadati</taxon>
        <taxon>Pseudomonadota</taxon>
        <taxon>Gammaproteobacteria</taxon>
        <taxon>Enterobacterales</taxon>
        <taxon>Enterobacteriaceae</taxon>
        <taxon>Buttiauxella</taxon>
    </lineage>
</organism>
<dbReference type="GO" id="GO:0017111">
    <property type="term" value="F:ribonucleoside triphosphate phosphatase activity"/>
    <property type="evidence" value="ECO:0007669"/>
    <property type="project" value="UniProtKB-EC"/>
</dbReference>
<keyword evidence="11" id="KW-0653">Protein transport</keyword>
<comment type="catalytic activity">
    <reaction evidence="16">
        <text>ATP + H2O + cellular proteinSide 1 = ADP + phosphate + cellular proteinSide 2.</text>
        <dbReference type="EC" id="7.4.2.8"/>
    </reaction>
</comment>
<comment type="subcellular location">
    <subcellularLocation>
        <location evidence="1">Cytoplasm</location>
    </subcellularLocation>
</comment>
<evidence type="ECO:0000256" key="12">
    <source>
        <dbReference type="ARBA" id="ARBA00022967"/>
    </source>
</evidence>
<dbReference type="InterPro" id="IPR027417">
    <property type="entry name" value="P-loop_NTPase"/>
</dbReference>
<evidence type="ECO:0000256" key="1">
    <source>
        <dbReference type="ARBA" id="ARBA00004496"/>
    </source>
</evidence>
<keyword evidence="7" id="KW-0547">Nucleotide-binding</keyword>
<dbReference type="InterPro" id="IPR020003">
    <property type="entry name" value="ATPase_a/bsu_AS"/>
</dbReference>
<dbReference type="PROSITE" id="PS00152">
    <property type="entry name" value="ATPASE_ALPHA_BETA"/>
    <property type="match status" value="1"/>
</dbReference>
<dbReference type="InterPro" id="IPR003593">
    <property type="entry name" value="AAA+_ATPase"/>
</dbReference>
<evidence type="ECO:0000259" key="18">
    <source>
        <dbReference type="SMART" id="SM00382"/>
    </source>
</evidence>
<keyword evidence="14" id="KW-1006">Bacterial flagellum protein export</keyword>
<dbReference type="Pfam" id="PF18269">
    <property type="entry name" value="T3SS_ATPase_C"/>
    <property type="match status" value="1"/>
</dbReference>
<proteinExistence type="inferred from homology"/>
<dbReference type="PANTHER" id="PTHR15184:SF81">
    <property type="entry name" value="FLAGELLUM-SPECIFIC ATP SYNTHASE"/>
    <property type="match status" value="1"/>
</dbReference>
<evidence type="ECO:0000256" key="10">
    <source>
        <dbReference type="ARBA" id="ARBA00022840"/>
    </source>
</evidence>
<evidence type="ECO:0000256" key="3">
    <source>
        <dbReference type="ARBA" id="ARBA00012473"/>
    </source>
</evidence>
<dbReference type="InterPro" id="IPR040627">
    <property type="entry name" value="T3SS_ATPase_C"/>
</dbReference>
<evidence type="ECO:0000256" key="6">
    <source>
        <dbReference type="ARBA" id="ARBA00022490"/>
    </source>
</evidence>
<comment type="caution">
    <text evidence="19">The sequence shown here is derived from an EMBL/GenBank/DDBJ whole genome shotgun (WGS) entry which is preliminary data.</text>
</comment>
<evidence type="ECO:0000313" key="20">
    <source>
        <dbReference type="Proteomes" id="UP000078407"/>
    </source>
</evidence>
<dbReference type="NCBIfam" id="TIGR01026">
    <property type="entry name" value="fliI_yscN"/>
    <property type="match status" value="1"/>
</dbReference>
<dbReference type="InterPro" id="IPR050053">
    <property type="entry name" value="ATPase_alpha/beta_chains"/>
</dbReference>